<dbReference type="PANTHER" id="PTHR43162">
    <property type="match status" value="1"/>
</dbReference>
<dbReference type="Gene3D" id="3.90.25.10">
    <property type="entry name" value="UDP-galactose 4-epimerase, domain 1"/>
    <property type="match status" value="1"/>
</dbReference>
<comment type="caution">
    <text evidence="2">The sequence shown here is derived from an EMBL/GenBank/DDBJ whole genome shotgun (WGS) entry which is preliminary data.</text>
</comment>
<dbReference type="SUPFAM" id="SSF51735">
    <property type="entry name" value="NAD(P)-binding Rossmann-fold domains"/>
    <property type="match status" value="1"/>
</dbReference>
<dbReference type="Pfam" id="PF05368">
    <property type="entry name" value="NmrA"/>
    <property type="match status" value="1"/>
</dbReference>
<protein>
    <recommendedName>
        <fullName evidence="1">NmrA-like domain-containing protein</fullName>
    </recommendedName>
</protein>
<gene>
    <name evidence="2" type="ORF">COB13_12420</name>
</gene>
<evidence type="ECO:0000259" key="1">
    <source>
        <dbReference type="Pfam" id="PF05368"/>
    </source>
</evidence>
<evidence type="ECO:0000313" key="2">
    <source>
        <dbReference type="EMBL" id="PCI99155.1"/>
    </source>
</evidence>
<dbReference type="InterPro" id="IPR008030">
    <property type="entry name" value="NmrA-like"/>
</dbReference>
<dbReference type="InterPro" id="IPR051604">
    <property type="entry name" value="Ergot_Alk_Oxidoreductase"/>
</dbReference>
<sequence length="294" mass="32800">MIMNKIAITAPAGKIGYQLASLLHQQQANVVLIGLERHQEKLEKFIAAGMEFRIADSDNAAELTIAFEDIDSLFWLSPPNVTEDMKIWYQNTAIAAAKAIKSSNIKHIVNLSSIGAGHGQELGTVTYIEYPELELNKLDVNIVHLRPGYFMENLLLQQQSIQNGILELPFSADHDLPWISVNDIAATACDLLLDPSWRGKWIKTIMGPENLTLTQVAAKLSTALGYQVNYRQISYQSLAQTMSEFMPKNAVDDLIKTFKALGDENGIYAMPRTRDAYTPISLEDFAREKLSVND</sequence>
<reference key="1">
    <citation type="submission" date="2017-08" db="EMBL/GenBank/DDBJ databases">
        <title>A dynamic microbial community with high functional redundancy inhabits the cold, oxic subseafloor aquifer.</title>
        <authorList>
            <person name="Tully B.J."/>
            <person name="Wheat C.G."/>
            <person name="Glazer B.T."/>
            <person name="Huber J.A."/>
        </authorList>
    </citation>
    <scope>NUCLEOTIDE SEQUENCE [LARGE SCALE GENOMIC DNA]</scope>
</reference>
<organism evidence="2">
    <name type="scientific">OCS116 cluster bacterium</name>
    <dbReference type="NCBI Taxonomy" id="2030921"/>
    <lineage>
        <taxon>Bacteria</taxon>
        <taxon>Pseudomonadati</taxon>
        <taxon>Pseudomonadota</taxon>
        <taxon>Alphaproteobacteria</taxon>
        <taxon>OCS116 cluster</taxon>
    </lineage>
</organism>
<dbReference type="EMBL" id="NVUS01000017">
    <property type="protein sequence ID" value="PCI99155.1"/>
    <property type="molecule type" value="Genomic_DNA"/>
</dbReference>
<dbReference type="Gene3D" id="3.40.50.720">
    <property type="entry name" value="NAD(P)-binding Rossmann-like Domain"/>
    <property type="match status" value="1"/>
</dbReference>
<dbReference type="AlphaFoldDB" id="A0A2A4YXY0"/>
<feature type="domain" description="NmrA-like" evidence="1">
    <location>
        <begin position="4"/>
        <end position="267"/>
    </location>
</feature>
<name>A0A2A4YXY0_9PROT</name>
<accession>A0A2A4YXY0</accession>
<reference evidence="2" key="2">
    <citation type="journal article" date="2018" name="ISME J.">
        <title>A dynamic microbial community with high functional redundancy inhabits the cold, oxic subseafloor aquifer.</title>
        <authorList>
            <person name="Tully B.J."/>
            <person name="Wheat C.G."/>
            <person name="Glazer B.T."/>
            <person name="Huber J.A."/>
        </authorList>
    </citation>
    <scope>NUCLEOTIDE SEQUENCE</scope>
    <source>
        <strain evidence="2">NORP83</strain>
    </source>
</reference>
<dbReference type="InterPro" id="IPR036291">
    <property type="entry name" value="NAD(P)-bd_dom_sf"/>
</dbReference>
<proteinExistence type="predicted"/>
<dbReference type="PANTHER" id="PTHR43162:SF1">
    <property type="entry name" value="PRESTALK A DIFFERENTIATION PROTEIN A"/>
    <property type="match status" value="1"/>
</dbReference>